<name>A0A6T9Y8G3_ALTMA</name>
<reference evidence="2 3" key="1">
    <citation type="submission" date="2020-06" db="EMBL/GenBank/DDBJ databases">
        <authorList>
            <person name="Duchaud E."/>
        </authorList>
    </citation>
    <scope>NUCLEOTIDE SEQUENCE [LARGE SCALE GENOMIC DNA]</scope>
    <source>
        <strain evidence="2">Alteromonas fortis</strain>
    </source>
</reference>
<dbReference type="Proteomes" id="UP000509458">
    <property type="component" value="Chromosome"/>
</dbReference>
<sequence length="306" mass="34650">MSLVEVSVIVAVYNGEKTLSKTIESIINQTYTNFELILVDDGSSDGSAALIEQYLGDERVKYFKKENGGVASARNFGIDKAKGRFIGFCDQDDQWLPEKLKKQLPLFNDDDVGLVYSWVNVDTHGVLTKTMPEYSGDCFEALLNENFISCCSAMVRKSCIEKVGGLEESRDLHGVDDRHLWLKIARIAKIAVVKEPLAIYFIHGENYSLNEAKMLEADLLCIDMIENTEGLDSQQKKLCELGRYNIYKHYAHNFFYQNDTANVAKCLFCAWRIKPWHVELLLTSAAAIITVPAMLKEIKKIRKRAV</sequence>
<dbReference type="RefSeq" id="WP_179984107.1">
    <property type="nucleotide sequence ID" value="NZ_LR812090.1"/>
</dbReference>
<evidence type="ECO:0000313" key="2">
    <source>
        <dbReference type="EMBL" id="CAB9494810.1"/>
    </source>
</evidence>
<accession>A0A6T9Y8G3</accession>
<dbReference type="SUPFAM" id="SSF53448">
    <property type="entry name" value="Nucleotide-diphospho-sugar transferases"/>
    <property type="match status" value="1"/>
</dbReference>
<dbReference type="InterPro" id="IPR029044">
    <property type="entry name" value="Nucleotide-diphossugar_trans"/>
</dbReference>
<dbReference type="GO" id="GO:0016758">
    <property type="term" value="F:hexosyltransferase activity"/>
    <property type="evidence" value="ECO:0007669"/>
    <property type="project" value="UniProtKB-ARBA"/>
</dbReference>
<dbReference type="Pfam" id="PF00535">
    <property type="entry name" value="Glycos_transf_2"/>
    <property type="match status" value="1"/>
</dbReference>
<keyword evidence="2" id="KW-0328">Glycosyltransferase</keyword>
<protein>
    <submittedName>
        <fullName evidence="2">Glycosyltransferase, family GT2</fullName>
        <ecNumber evidence="2">2.4.1.-</ecNumber>
    </submittedName>
</protein>
<dbReference type="PANTHER" id="PTHR22916:SF3">
    <property type="entry name" value="UDP-GLCNAC:BETAGAL BETA-1,3-N-ACETYLGLUCOSAMINYLTRANSFERASE-LIKE PROTEIN 1"/>
    <property type="match status" value="1"/>
</dbReference>
<dbReference type="PANTHER" id="PTHR22916">
    <property type="entry name" value="GLYCOSYLTRANSFERASE"/>
    <property type="match status" value="1"/>
</dbReference>
<keyword evidence="2" id="KW-0808">Transferase</keyword>
<dbReference type="EMBL" id="LR812090">
    <property type="protein sequence ID" value="CAB9494810.1"/>
    <property type="molecule type" value="Genomic_DNA"/>
</dbReference>
<dbReference type="AlphaFoldDB" id="A0A6T9Y8G3"/>
<gene>
    <name evidence="2" type="ORF">ALFOR1_40182</name>
</gene>
<dbReference type="InterPro" id="IPR001173">
    <property type="entry name" value="Glyco_trans_2-like"/>
</dbReference>
<organism evidence="2 3">
    <name type="scientific">Alteromonas macleodii</name>
    <name type="common">Pseudoalteromonas macleodii</name>
    <dbReference type="NCBI Taxonomy" id="28108"/>
    <lineage>
        <taxon>Bacteria</taxon>
        <taxon>Pseudomonadati</taxon>
        <taxon>Pseudomonadota</taxon>
        <taxon>Gammaproteobacteria</taxon>
        <taxon>Alteromonadales</taxon>
        <taxon>Alteromonadaceae</taxon>
        <taxon>Alteromonas/Salinimonas group</taxon>
        <taxon>Alteromonas</taxon>
    </lineage>
</organism>
<feature type="domain" description="Glycosyltransferase 2-like" evidence="1">
    <location>
        <begin position="7"/>
        <end position="162"/>
    </location>
</feature>
<evidence type="ECO:0000259" key="1">
    <source>
        <dbReference type="Pfam" id="PF00535"/>
    </source>
</evidence>
<dbReference type="EC" id="2.4.1.-" evidence="2"/>
<dbReference type="Gene3D" id="3.90.550.10">
    <property type="entry name" value="Spore Coat Polysaccharide Biosynthesis Protein SpsA, Chain A"/>
    <property type="match status" value="1"/>
</dbReference>
<evidence type="ECO:0000313" key="3">
    <source>
        <dbReference type="Proteomes" id="UP000509458"/>
    </source>
</evidence>
<proteinExistence type="predicted"/>